<evidence type="ECO:0000256" key="14">
    <source>
        <dbReference type="ARBA" id="ARBA00083337"/>
    </source>
</evidence>
<keyword evidence="3" id="KW-0489">Methyltransferase</keyword>
<organism evidence="18 19">
    <name type="scientific">Eleutherodactylus coqui</name>
    <name type="common">Puerto Rican coqui</name>
    <dbReference type="NCBI Taxonomy" id="57060"/>
    <lineage>
        <taxon>Eukaryota</taxon>
        <taxon>Metazoa</taxon>
        <taxon>Chordata</taxon>
        <taxon>Craniata</taxon>
        <taxon>Vertebrata</taxon>
        <taxon>Euteleostomi</taxon>
        <taxon>Amphibia</taxon>
        <taxon>Batrachia</taxon>
        <taxon>Anura</taxon>
        <taxon>Neobatrachia</taxon>
        <taxon>Hyloidea</taxon>
        <taxon>Eleutherodactylidae</taxon>
        <taxon>Eleutherodactylinae</taxon>
        <taxon>Eleutherodactylus</taxon>
        <taxon>Eleutherodactylus</taxon>
    </lineage>
</organism>
<dbReference type="NCBIfam" id="TIGR00537">
    <property type="entry name" value="hemK_rel_arch"/>
    <property type="match status" value="1"/>
</dbReference>
<dbReference type="InterPro" id="IPR007848">
    <property type="entry name" value="Small_mtfrase_dom"/>
</dbReference>
<comment type="catalytic activity">
    <reaction evidence="8">
        <text>methylarsonous acid + S-adenosyl-L-methionine = dimethylarsinate + S-adenosyl-L-homocysteine + 2 H(+)</text>
        <dbReference type="Rhea" id="RHEA:11684"/>
        <dbReference type="ChEBI" id="CHEBI:15378"/>
        <dbReference type="ChEBI" id="CHEBI:16223"/>
        <dbReference type="ChEBI" id="CHEBI:17826"/>
        <dbReference type="ChEBI" id="CHEBI:57856"/>
        <dbReference type="ChEBI" id="CHEBI:59789"/>
    </reaction>
</comment>
<keyword evidence="5" id="KW-0949">S-adenosyl-L-methionine</keyword>
<comment type="similarity">
    <text evidence="2">Belongs to the eukaryotic/archaeal PrmC-related family.</text>
</comment>
<dbReference type="Proteomes" id="UP000770717">
    <property type="component" value="Unassembled WGS sequence"/>
</dbReference>
<name>A0A8J6FM48_ELECQ</name>
<dbReference type="InterPro" id="IPR052190">
    <property type="entry name" value="Euk-Arch_PrmC-MTase"/>
</dbReference>
<comment type="catalytic activity">
    <reaction evidence="7">
        <text>L-lysyl-[histone] + S-adenosyl-L-methionine = N(6)-methyl-L-lysyl-[histone] + S-adenosyl-L-homocysteine + H(+)</text>
        <dbReference type="Rhea" id="RHEA:10024"/>
        <dbReference type="Rhea" id="RHEA-COMP:9845"/>
        <dbReference type="Rhea" id="RHEA-COMP:9846"/>
        <dbReference type="ChEBI" id="CHEBI:15378"/>
        <dbReference type="ChEBI" id="CHEBI:29969"/>
        <dbReference type="ChEBI" id="CHEBI:57856"/>
        <dbReference type="ChEBI" id="CHEBI:59789"/>
        <dbReference type="ChEBI" id="CHEBI:61929"/>
    </reaction>
    <physiologicalReaction direction="left-to-right" evidence="7">
        <dbReference type="Rhea" id="RHEA:10025"/>
    </physiologicalReaction>
</comment>
<gene>
    <name evidence="18" type="ORF">GDO78_005968</name>
</gene>
<dbReference type="CDD" id="cd02440">
    <property type="entry name" value="AdoMet_MTases"/>
    <property type="match status" value="1"/>
</dbReference>
<dbReference type="InterPro" id="IPR029063">
    <property type="entry name" value="SAM-dependent_MTases_sf"/>
</dbReference>
<evidence type="ECO:0000256" key="16">
    <source>
        <dbReference type="ARBA" id="ARBA00093667"/>
    </source>
</evidence>
<keyword evidence="19" id="KW-1185">Reference proteome</keyword>
<comment type="subcellular location">
    <subcellularLocation>
        <location evidence="1">Nucleus</location>
    </subcellularLocation>
</comment>
<dbReference type="SUPFAM" id="SSF53335">
    <property type="entry name" value="S-adenosyl-L-methionine-dependent methyltransferases"/>
    <property type="match status" value="1"/>
</dbReference>
<dbReference type="Gene3D" id="3.40.50.150">
    <property type="entry name" value="Vaccinia Virus protein VP39"/>
    <property type="match status" value="1"/>
</dbReference>
<dbReference type="PROSITE" id="PS00092">
    <property type="entry name" value="N6_MTASE"/>
    <property type="match status" value="1"/>
</dbReference>
<keyword evidence="6" id="KW-0539">Nucleus</keyword>
<dbReference type="GO" id="GO:0032259">
    <property type="term" value="P:methylation"/>
    <property type="evidence" value="ECO:0007669"/>
    <property type="project" value="UniProtKB-KW"/>
</dbReference>
<evidence type="ECO:0000256" key="6">
    <source>
        <dbReference type="ARBA" id="ARBA00023242"/>
    </source>
</evidence>
<dbReference type="GO" id="GO:0035657">
    <property type="term" value="C:eRF1 methyltransferase complex"/>
    <property type="evidence" value="ECO:0007669"/>
    <property type="project" value="TreeGrafter"/>
</dbReference>
<dbReference type="GO" id="GO:0005634">
    <property type="term" value="C:nucleus"/>
    <property type="evidence" value="ECO:0007669"/>
    <property type="project" value="UniProtKB-SubCell"/>
</dbReference>
<evidence type="ECO:0000256" key="2">
    <source>
        <dbReference type="ARBA" id="ARBA00006149"/>
    </source>
</evidence>
<evidence type="ECO:0000256" key="9">
    <source>
        <dbReference type="ARBA" id="ARBA00053180"/>
    </source>
</evidence>
<dbReference type="PANTHER" id="PTHR45875">
    <property type="entry name" value="METHYLTRANSFERASE N6AMT1"/>
    <property type="match status" value="1"/>
</dbReference>
<dbReference type="AlphaFoldDB" id="A0A8J6FM48"/>
<evidence type="ECO:0000256" key="3">
    <source>
        <dbReference type="ARBA" id="ARBA00022603"/>
    </source>
</evidence>
<reference evidence="18" key="1">
    <citation type="thesis" date="2020" institute="ProQuest LLC" country="789 East Eisenhower Parkway, Ann Arbor, MI, USA">
        <title>Comparative Genomics and Chromosome Evolution.</title>
        <authorList>
            <person name="Mudd A.B."/>
        </authorList>
    </citation>
    <scope>NUCLEOTIDE SEQUENCE</scope>
    <source>
        <strain evidence="18">HN-11 Male</strain>
        <tissue evidence="18">Kidney and liver</tissue>
    </source>
</reference>
<evidence type="ECO:0000256" key="12">
    <source>
        <dbReference type="ARBA" id="ARBA00076540"/>
    </source>
</evidence>
<evidence type="ECO:0000313" key="18">
    <source>
        <dbReference type="EMBL" id="KAG9490376.1"/>
    </source>
</evidence>
<evidence type="ECO:0000256" key="10">
    <source>
        <dbReference type="ARBA" id="ARBA00062344"/>
    </source>
</evidence>
<proteinExistence type="inferred from homology"/>
<evidence type="ECO:0000256" key="4">
    <source>
        <dbReference type="ARBA" id="ARBA00022679"/>
    </source>
</evidence>
<evidence type="ECO:0000256" key="1">
    <source>
        <dbReference type="ARBA" id="ARBA00004123"/>
    </source>
</evidence>
<dbReference type="OrthoDB" id="406152at2759"/>
<comment type="subunit">
    <text evidence="10">Heterodimer; heterodimerization with TRMT112 is required for S-adenosyl-L-methionine-binding.</text>
</comment>
<evidence type="ECO:0000256" key="13">
    <source>
        <dbReference type="ARBA" id="ARBA00080992"/>
    </source>
</evidence>
<dbReference type="FunFam" id="3.40.50.150:FF:000077">
    <property type="entry name" value="HemK methyltransferase family member 2"/>
    <property type="match status" value="1"/>
</dbReference>
<protein>
    <recommendedName>
        <fullName evidence="15">Methyltransferase HEMK2</fullName>
    </recommendedName>
    <alternativeName>
        <fullName evidence="14">HemK methyltransferase family member 2</fullName>
    </alternativeName>
    <alternativeName>
        <fullName evidence="12">Lysine N-methyltransferase 9</fullName>
    </alternativeName>
    <alternativeName>
        <fullName evidence="11">Methylarsonite methyltransferase N6AMT1</fullName>
    </alternativeName>
    <alternativeName>
        <fullName evidence="16">Methyltransferase N6AMT1</fullName>
    </alternativeName>
    <alternativeName>
        <fullName evidence="13">Protein N(5)-glutamine methyltransferase</fullName>
    </alternativeName>
</protein>
<dbReference type="Pfam" id="PF05175">
    <property type="entry name" value="MTS"/>
    <property type="match status" value="1"/>
</dbReference>
<evidence type="ECO:0000256" key="7">
    <source>
        <dbReference type="ARBA" id="ARBA00048619"/>
    </source>
</evidence>
<accession>A0A8J6FM48</accession>
<comment type="function">
    <text evidence="9">Methyltransferase that can methylate proteins and, to a lower extent, arsenic. Catalytic subunit of a heterodimer with TRMT112, which monomethylates 'Lys-12' of histone H4 (H4K12me1), a modification present at the promoters of numerous genes encoding cell cycle regulators. Catalytic subunit of a heterodimer with TRMT112, which catalyzes N5-methylation of Glu residue of proteins with a Gly-Gln-Xaa-Xaa-Xaa-Arg motif. Methylates ETF1 on 'Gln-185'; ETF1 needs to be complexed to ERF3 in its GTP-bound form to be efficiently methylated. May also play a role in the modulation of arsenic-induced toxicity by mediating the conversion of monomethylarsonous acid (3+) into the less toxic dimethylarsonic acid. It however only plays a limited role in arsenic metabolism compared with AS3MT.</text>
</comment>
<keyword evidence="4" id="KW-0808">Transferase</keyword>
<dbReference type="InterPro" id="IPR002052">
    <property type="entry name" value="DNA_methylase_N6_adenine_CS"/>
</dbReference>
<evidence type="ECO:0000256" key="5">
    <source>
        <dbReference type="ARBA" id="ARBA00022691"/>
    </source>
</evidence>
<evidence type="ECO:0000256" key="15">
    <source>
        <dbReference type="ARBA" id="ARBA00093624"/>
    </source>
</evidence>
<comment type="caution">
    <text evidence="18">The sequence shown here is derived from an EMBL/GenBank/DDBJ whole genome shotgun (WGS) entry which is preliminary data.</text>
</comment>
<sequence length="213" mass="23133">MLPTPVYSHVGRGLFSEVYDPAEDTFLLIDALEKEAAELLSRVEICLEIGCGSGVVSAFVAALIGPKAWYLCTDINPTAALCTTETAETNSVRIDPVITDLVSGLLPRLQGQVDLLLFNPPYVVTPSEEVGSNGIEAAWAGGKNGREVIDRFLPVVPKLLSAKGLLYLLVLKENNPDDIMTKMNSYGLQGSKVLVRQAGREHLTILKFWKCTD</sequence>
<feature type="domain" description="Methyltransferase small" evidence="17">
    <location>
        <begin position="25"/>
        <end position="127"/>
    </location>
</feature>
<dbReference type="PANTHER" id="PTHR45875:SF1">
    <property type="entry name" value="METHYLTRANSFERASE N6AMT1"/>
    <property type="match status" value="1"/>
</dbReference>
<dbReference type="InterPro" id="IPR004557">
    <property type="entry name" value="PrmC-related"/>
</dbReference>
<dbReference type="GO" id="GO:0003676">
    <property type="term" value="F:nucleic acid binding"/>
    <property type="evidence" value="ECO:0007669"/>
    <property type="project" value="InterPro"/>
</dbReference>
<dbReference type="GO" id="GO:0036009">
    <property type="term" value="F:protein-glutamine N-methyltransferase activity"/>
    <property type="evidence" value="ECO:0007669"/>
    <property type="project" value="UniProtKB-ARBA"/>
</dbReference>
<evidence type="ECO:0000256" key="11">
    <source>
        <dbReference type="ARBA" id="ARBA00075330"/>
    </source>
</evidence>
<evidence type="ECO:0000313" key="19">
    <source>
        <dbReference type="Proteomes" id="UP000770717"/>
    </source>
</evidence>
<evidence type="ECO:0000256" key="8">
    <source>
        <dbReference type="ARBA" id="ARBA00050903"/>
    </source>
</evidence>
<evidence type="ECO:0000259" key="17">
    <source>
        <dbReference type="Pfam" id="PF05175"/>
    </source>
</evidence>
<dbReference type="EMBL" id="WNTK01000002">
    <property type="protein sequence ID" value="KAG9490376.1"/>
    <property type="molecule type" value="Genomic_DNA"/>
</dbReference>